<evidence type="ECO:0000313" key="6">
    <source>
        <dbReference type="Proteomes" id="UP000324222"/>
    </source>
</evidence>
<keyword evidence="4" id="KW-0408">Iron</keyword>
<keyword evidence="5" id="KW-0223">Dioxygenase</keyword>
<proteinExistence type="inferred from homology"/>
<comment type="cofactor">
    <cofactor evidence="1">
        <name>Fe(2+)</name>
        <dbReference type="ChEBI" id="CHEBI:29033"/>
    </cofactor>
</comment>
<reference evidence="5 6" key="1">
    <citation type="submission" date="2019-05" db="EMBL/GenBank/DDBJ databases">
        <title>Another draft genome of Portunus trituberculatus and its Hox gene families provides insights of decapod evolution.</title>
        <authorList>
            <person name="Jeong J.-H."/>
            <person name="Song I."/>
            <person name="Kim S."/>
            <person name="Choi T."/>
            <person name="Kim D."/>
            <person name="Ryu S."/>
            <person name="Kim W."/>
        </authorList>
    </citation>
    <scope>NUCLEOTIDE SEQUENCE [LARGE SCALE GENOMIC DNA]</scope>
    <source>
        <tissue evidence="5">Muscle</tissue>
    </source>
</reference>
<evidence type="ECO:0000256" key="4">
    <source>
        <dbReference type="ARBA" id="ARBA00023004"/>
    </source>
</evidence>
<dbReference type="Proteomes" id="UP000324222">
    <property type="component" value="Unassembled WGS sequence"/>
</dbReference>
<dbReference type="OrthoDB" id="1069523at2759"/>
<organism evidence="5 6">
    <name type="scientific">Portunus trituberculatus</name>
    <name type="common">Swimming crab</name>
    <name type="synonym">Neptunus trituberculatus</name>
    <dbReference type="NCBI Taxonomy" id="210409"/>
    <lineage>
        <taxon>Eukaryota</taxon>
        <taxon>Metazoa</taxon>
        <taxon>Ecdysozoa</taxon>
        <taxon>Arthropoda</taxon>
        <taxon>Crustacea</taxon>
        <taxon>Multicrustacea</taxon>
        <taxon>Malacostraca</taxon>
        <taxon>Eumalacostraca</taxon>
        <taxon>Eucarida</taxon>
        <taxon>Decapoda</taxon>
        <taxon>Pleocyemata</taxon>
        <taxon>Brachyura</taxon>
        <taxon>Eubrachyura</taxon>
        <taxon>Portunoidea</taxon>
        <taxon>Portunidae</taxon>
        <taxon>Portuninae</taxon>
        <taxon>Portunus</taxon>
    </lineage>
</organism>
<evidence type="ECO:0000313" key="5">
    <source>
        <dbReference type="EMBL" id="MPC85137.1"/>
    </source>
</evidence>
<evidence type="ECO:0000256" key="1">
    <source>
        <dbReference type="ARBA" id="ARBA00001954"/>
    </source>
</evidence>
<evidence type="ECO:0000256" key="2">
    <source>
        <dbReference type="ARBA" id="ARBA00006787"/>
    </source>
</evidence>
<dbReference type="EMBL" id="VSRR010067457">
    <property type="protein sequence ID" value="MPC85137.1"/>
    <property type="molecule type" value="Genomic_DNA"/>
</dbReference>
<gene>
    <name evidence="5" type="primary">BCO1_2</name>
    <name evidence="5" type="ORF">E2C01_079898</name>
</gene>
<protein>
    <submittedName>
        <fullName evidence="5">Beta,beta-carotene 15,15'-dioxygenase</fullName>
    </submittedName>
</protein>
<dbReference type="AlphaFoldDB" id="A0A5B7IUJ5"/>
<evidence type="ECO:0000256" key="3">
    <source>
        <dbReference type="ARBA" id="ARBA00022723"/>
    </source>
</evidence>
<accession>A0A5B7IUJ5</accession>
<keyword evidence="5" id="KW-0560">Oxidoreductase</keyword>
<dbReference type="Pfam" id="PF03055">
    <property type="entry name" value="RPE65"/>
    <property type="match status" value="1"/>
</dbReference>
<comment type="caution">
    <text evidence="5">The sequence shown here is derived from an EMBL/GenBank/DDBJ whole genome shotgun (WGS) entry which is preliminary data.</text>
</comment>
<dbReference type="GO" id="GO:0016702">
    <property type="term" value="F:oxidoreductase activity, acting on single donors with incorporation of molecular oxygen, incorporation of two atoms of oxygen"/>
    <property type="evidence" value="ECO:0007669"/>
    <property type="project" value="InterPro"/>
</dbReference>
<name>A0A5B7IUJ5_PORTR</name>
<comment type="similarity">
    <text evidence="2">Belongs to the carotenoid oxygenase family.</text>
</comment>
<dbReference type="InterPro" id="IPR004294">
    <property type="entry name" value="Carotenoid_Oase"/>
</dbReference>
<keyword evidence="6" id="KW-1185">Reference proteome</keyword>
<dbReference type="GO" id="GO:0046872">
    <property type="term" value="F:metal ion binding"/>
    <property type="evidence" value="ECO:0007669"/>
    <property type="project" value="UniProtKB-KW"/>
</dbReference>
<keyword evidence="3" id="KW-0479">Metal-binding</keyword>
<sequence>MFSDNAPVGVVKFGGEYYCITEAPFLHKIDPTTLETISKVRGREERWVECVTPAGLWVLGISIVFELAGVCMTRRENREE</sequence>